<evidence type="ECO:0000259" key="2">
    <source>
        <dbReference type="Pfam" id="PF13439"/>
    </source>
</evidence>
<dbReference type="Pfam" id="PF13439">
    <property type="entry name" value="Glyco_transf_4"/>
    <property type="match status" value="1"/>
</dbReference>
<dbReference type="InterPro" id="IPR001296">
    <property type="entry name" value="Glyco_trans_1"/>
</dbReference>
<accession>A0A098E8L7</accession>
<dbReference type="Gene3D" id="3.40.50.2000">
    <property type="entry name" value="Glycogen Phosphorylase B"/>
    <property type="match status" value="2"/>
</dbReference>
<dbReference type="GO" id="GO:0016757">
    <property type="term" value="F:glycosyltransferase activity"/>
    <property type="evidence" value="ECO:0007669"/>
    <property type="project" value="InterPro"/>
</dbReference>
<feature type="domain" description="Glycosyl transferase family 1" evidence="1">
    <location>
        <begin position="195"/>
        <end position="352"/>
    </location>
</feature>
<feature type="domain" description="Glycosyltransferase subfamily 4-like N-terminal" evidence="2">
    <location>
        <begin position="16"/>
        <end position="190"/>
    </location>
</feature>
<reference evidence="3" key="1">
    <citation type="submission" date="2014-09" db="EMBL/GenBank/DDBJ databases">
        <authorList>
            <person name="Probst J Alexander"/>
        </authorList>
    </citation>
    <scope>NUCLEOTIDE SEQUENCE</scope>
</reference>
<sequence>MRILIVSGESISKSAGGIGSVVYELCKEFDKRKIFYKVVYSNRFKFETEKGVFIHDVSPTLSPLGPIFGLNFKRFIKKEKDNWDIIHFHLPSAQQPLLFFNNSKSKSIVTFHTTWKGYEEYVYSKIPFRYLKWNERISKVGGLKYLILLEKMALKNATSISTVSSGVKNEINLWYSTKKVNIINNGIFTDEFCPDNNLKKEDKFTILYVGRLSLQKGIFLGIDALANIKGDFNFLVAGEGELYKKLKEYCSKKCVPARFFGRVAREYINKIYSKSDILLMPSLYEGLPVVGIEGACMGLPIVAFEGARVEDIVCEENKQYISRTGDVKALSKSIQYLMENDYERRTIGRKNREIILKNFTAEKMAEKYIKSYEEVMSR</sequence>
<dbReference type="AlphaFoldDB" id="A0A098E8L7"/>
<evidence type="ECO:0000259" key="1">
    <source>
        <dbReference type="Pfam" id="PF00534"/>
    </source>
</evidence>
<dbReference type="SUPFAM" id="SSF53756">
    <property type="entry name" value="UDP-Glycosyltransferase/glycogen phosphorylase"/>
    <property type="match status" value="1"/>
</dbReference>
<dbReference type="InterPro" id="IPR050194">
    <property type="entry name" value="Glycosyltransferase_grp1"/>
</dbReference>
<dbReference type="PANTHER" id="PTHR45947:SF3">
    <property type="entry name" value="SULFOQUINOVOSYL TRANSFERASE SQD2"/>
    <property type="match status" value="1"/>
</dbReference>
<dbReference type="EMBL" id="CCXY01000135">
    <property type="protein sequence ID" value="CEG12373.1"/>
    <property type="molecule type" value="Genomic_DNA"/>
</dbReference>
<evidence type="ECO:0000313" key="3">
    <source>
        <dbReference type="EMBL" id="CEG12373.1"/>
    </source>
</evidence>
<dbReference type="CDD" id="cd03801">
    <property type="entry name" value="GT4_PimA-like"/>
    <property type="match status" value="1"/>
</dbReference>
<dbReference type="InterPro" id="IPR028098">
    <property type="entry name" value="Glyco_trans_4-like_N"/>
</dbReference>
<name>A0A098E8L7_9ZZZZ</name>
<dbReference type="PANTHER" id="PTHR45947">
    <property type="entry name" value="SULFOQUINOVOSYL TRANSFERASE SQD2"/>
    <property type="match status" value="1"/>
</dbReference>
<protein>
    <submittedName>
        <fullName evidence="3">Uncharacterized protein</fullName>
    </submittedName>
</protein>
<dbReference type="Pfam" id="PF00534">
    <property type="entry name" value="Glycos_transf_1"/>
    <property type="match status" value="1"/>
</dbReference>
<gene>
    <name evidence="3" type="ORF">MSIBF_A220001</name>
</gene>
<proteinExistence type="predicted"/>
<organism evidence="3">
    <name type="scientific">groundwater metagenome</name>
    <dbReference type="NCBI Taxonomy" id="717931"/>
    <lineage>
        <taxon>unclassified sequences</taxon>
        <taxon>metagenomes</taxon>
        <taxon>ecological metagenomes</taxon>
    </lineage>
</organism>